<organism evidence="2">
    <name type="scientific">marine sediment metagenome</name>
    <dbReference type="NCBI Taxonomy" id="412755"/>
    <lineage>
        <taxon>unclassified sequences</taxon>
        <taxon>metagenomes</taxon>
        <taxon>ecological metagenomes</taxon>
    </lineage>
</organism>
<evidence type="ECO:0000259" key="1">
    <source>
        <dbReference type="PROSITE" id="PS50206"/>
    </source>
</evidence>
<dbReference type="PROSITE" id="PS50206">
    <property type="entry name" value="RHODANESE_3"/>
    <property type="match status" value="1"/>
</dbReference>
<evidence type="ECO:0000313" key="2">
    <source>
        <dbReference type="EMBL" id="GAI25474.1"/>
    </source>
</evidence>
<gene>
    <name evidence="2" type="ORF">S06H3_33877</name>
</gene>
<dbReference type="InterPro" id="IPR036873">
    <property type="entry name" value="Rhodanese-like_dom_sf"/>
</dbReference>
<accession>X1P3K8</accession>
<comment type="caution">
    <text evidence="2">The sequence shown here is derived from an EMBL/GenBank/DDBJ whole genome shotgun (WGS) entry which is preliminary data.</text>
</comment>
<dbReference type="SUPFAM" id="SSF52821">
    <property type="entry name" value="Rhodanese/Cell cycle control phosphatase"/>
    <property type="match status" value="1"/>
</dbReference>
<protein>
    <recommendedName>
        <fullName evidence="1">Rhodanese domain-containing protein</fullName>
    </recommendedName>
</protein>
<dbReference type="InterPro" id="IPR050229">
    <property type="entry name" value="GlpE_sulfurtransferase"/>
</dbReference>
<dbReference type="CDD" id="cd00158">
    <property type="entry name" value="RHOD"/>
    <property type="match status" value="1"/>
</dbReference>
<dbReference type="InterPro" id="IPR001763">
    <property type="entry name" value="Rhodanese-like_dom"/>
</dbReference>
<proteinExistence type="predicted"/>
<dbReference type="Pfam" id="PF00581">
    <property type="entry name" value="Rhodanese"/>
    <property type="match status" value="1"/>
</dbReference>
<dbReference type="SMART" id="SM00450">
    <property type="entry name" value="RHOD"/>
    <property type="match status" value="1"/>
</dbReference>
<sequence>MISLLLIQFYNFASPGIAADPVRTDITVQVANDMINNNTAYPDLLVLDVRTSGDFNTNHLYNATLIPLAELEGRLAELAPYNDTEIIVYCNSGVRSGQASDILINNNYYNFTKVYNMLGGISAWIAEEYDYWLNEAVNDIDFA</sequence>
<dbReference type="Gene3D" id="3.40.250.10">
    <property type="entry name" value="Rhodanese-like domain"/>
    <property type="match status" value="1"/>
</dbReference>
<dbReference type="PANTHER" id="PTHR43031">
    <property type="entry name" value="FAD-DEPENDENT OXIDOREDUCTASE"/>
    <property type="match status" value="1"/>
</dbReference>
<feature type="domain" description="Rhodanese" evidence="1">
    <location>
        <begin position="40"/>
        <end position="133"/>
    </location>
</feature>
<dbReference type="EMBL" id="BARV01020274">
    <property type="protein sequence ID" value="GAI25474.1"/>
    <property type="molecule type" value="Genomic_DNA"/>
</dbReference>
<feature type="non-terminal residue" evidence="2">
    <location>
        <position position="143"/>
    </location>
</feature>
<name>X1P3K8_9ZZZZ</name>
<dbReference type="AlphaFoldDB" id="X1P3K8"/>
<reference evidence="2" key="1">
    <citation type="journal article" date="2014" name="Front. Microbiol.">
        <title>High frequency of phylogenetically diverse reductive dehalogenase-homologous genes in deep subseafloor sedimentary metagenomes.</title>
        <authorList>
            <person name="Kawai M."/>
            <person name="Futagami T."/>
            <person name="Toyoda A."/>
            <person name="Takaki Y."/>
            <person name="Nishi S."/>
            <person name="Hori S."/>
            <person name="Arai W."/>
            <person name="Tsubouchi T."/>
            <person name="Morono Y."/>
            <person name="Uchiyama I."/>
            <person name="Ito T."/>
            <person name="Fujiyama A."/>
            <person name="Inagaki F."/>
            <person name="Takami H."/>
        </authorList>
    </citation>
    <scope>NUCLEOTIDE SEQUENCE</scope>
    <source>
        <strain evidence="2">Expedition CK06-06</strain>
    </source>
</reference>
<dbReference type="PANTHER" id="PTHR43031:SF1">
    <property type="entry name" value="PYRIDINE NUCLEOTIDE-DISULPHIDE OXIDOREDUCTASE"/>
    <property type="match status" value="1"/>
</dbReference>